<dbReference type="PROSITE" id="PS50069">
    <property type="entry name" value="CULLIN_2"/>
    <property type="match status" value="1"/>
</dbReference>
<accession>A0A7E4VJ31</accession>
<dbReference type="Pfam" id="PF00888">
    <property type="entry name" value="Cullin"/>
    <property type="match status" value="1"/>
</dbReference>
<dbReference type="InterPro" id="IPR036388">
    <property type="entry name" value="WH-like_DNA-bd_sf"/>
</dbReference>
<evidence type="ECO:0000313" key="9">
    <source>
        <dbReference type="Proteomes" id="UP000492821"/>
    </source>
</evidence>
<dbReference type="PROSITE" id="PS01256">
    <property type="entry name" value="CULLIN_1"/>
    <property type="match status" value="1"/>
</dbReference>
<feature type="region of interest" description="Disordered" evidence="7">
    <location>
        <begin position="1"/>
        <end position="31"/>
    </location>
</feature>
<name>A0A7E4VJ31_PANRE</name>
<dbReference type="Gene3D" id="1.20.1310.10">
    <property type="entry name" value="Cullin Repeats"/>
    <property type="match status" value="4"/>
</dbReference>
<evidence type="ECO:0000313" key="10">
    <source>
        <dbReference type="WBParaSite" id="Pan_g21436.t1"/>
    </source>
</evidence>
<evidence type="ECO:0000256" key="7">
    <source>
        <dbReference type="SAM" id="MobiDB-lite"/>
    </source>
</evidence>
<dbReference type="FunFam" id="1.20.1310.10:FF:000019">
    <property type="entry name" value="Cullin 1"/>
    <property type="match status" value="1"/>
</dbReference>
<proteinExistence type="inferred from homology"/>
<dbReference type="Pfam" id="PF10557">
    <property type="entry name" value="Cullin_Nedd8"/>
    <property type="match status" value="1"/>
</dbReference>
<dbReference type="InterPro" id="IPR036390">
    <property type="entry name" value="WH_DNA-bd_sf"/>
</dbReference>
<dbReference type="Proteomes" id="UP000492821">
    <property type="component" value="Unassembled WGS sequence"/>
</dbReference>
<dbReference type="SMART" id="SM00182">
    <property type="entry name" value="CULLIN"/>
    <property type="match status" value="1"/>
</dbReference>
<dbReference type="InterPro" id="IPR016159">
    <property type="entry name" value="Cullin_repeat-like_dom_sf"/>
</dbReference>
<feature type="compositionally biased region" description="Polar residues" evidence="7">
    <location>
        <begin position="1"/>
        <end position="11"/>
    </location>
</feature>
<dbReference type="InterPro" id="IPR001373">
    <property type="entry name" value="Cullin_N"/>
</dbReference>
<dbReference type="FunFam" id="1.20.1310.10:FF:000002">
    <property type="entry name" value="cullin-3 isoform X1"/>
    <property type="match status" value="1"/>
</dbReference>
<dbReference type="GO" id="GO:0006511">
    <property type="term" value="P:ubiquitin-dependent protein catabolic process"/>
    <property type="evidence" value="ECO:0007669"/>
    <property type="project" value="InterPro"/>
</dbReference>
<reference evidence="9" key="1">
    <citation type="journal article" date="2013" name="Genetics">
        <title>The draft genome and transcriptome of Panagrellus redivivus are shaped by the harsh demands of a free-living lifestyle.</title>
        <authorList>
            <person name="Srinivasan J."/>
            <person name="Dillman A.R."/>
            <person name="Macchietto M.G."/>
            <person name="Heikkinen L."/>
            <person name="Lakso M."/>
            <person name="Fracchia K.M."/>
            <person name="Antoshechkin I."/>
            <person name="Mortazavi A."/>
            <person name="Wong G."/>
            <person name="Sternberg P.W."/>
        </authorList>
    </citation>
    <scope>NUCLEOTIDE SEQUENCE [LARGE SCALE GENOMIC DNA]</scope>
    <source>
        <strain evidence="9">MT8872</strain>
    </source>
</reference>
<dbReference type="Gene3D" id="1.10.10.10">
    <property type="entry name" value="Winged helix-like DNA-binding domain superfamily/Winged helix DNA-binding domain"/>
    <property type="match status" value="1"/>
</dbReference>
<dbReference type="FunFam" id="1.20.1310.10:FF:000001">
    <property type="entry name" value="Cullin 3"/>
    <property type="match status" value="1"/>
</dbReference>
<evidence type="ECO:0000256" key="5">
    <source>
        <dbReference type="PROSITE-ProRule" id="PRU00330"/>
    </source>
</evidence>
<dbReference type="Gene3D" id="3.30.230.130">
    <property type="entry name" value="Cullin, Chain C, Domain 2"/>
    <property type="match status" value="1"/>
</dbReference>
<dbReference type="SMART" id="SM00884">
    <property type="entry name" value="Cullin_Nedd8"/>
    <property type="match status" value="1"/>
</dbReference>
<evidence type="ECO:0000256" key="6">
    <source>
        <dbReference type="RuleBase" id="RU003829"/>
    </source>
</evidence>
<keyword evidence="9" id="KW-1185">Reference proteome</keyword>
<dbReference type="WBParaSite" id="Pan_g21436.t1">
    <property type="protein sequence ID" value="Pan_g21436.t1"/>
    <property type="gene ID" value="Pan_g21436"/>
</dbReference>
<dbReference type="AlphaFoldDB" id="A0A7E4VJ31"/>
<dbReference type="PANTHER" id="PTHR11932">
    <property type="entry name" value="CULLIN"/>
    <property type="match status" value="1"/>
</dbReference>
<organism evidence="9 10">
    <name type="scientific">Panagrellus redivivus</name>
    <name type="common">Microworm</name>
    <dbReference type="NCBI Taxonomy" id="6233"/>
    <lineage>
        <taxon>Eukaryota</taxon>
        <taxon>Metazoa</taxon>
        <taxon>Ecdysozoa</taxon>
        <taxon>Nematoda</taxon>
        <taxon>Chromadorea</taxon>
        <taxon>Rhabditida</taxon>
        <taxon>Tylenchina</taxon>
        <taxon>Panagrolaimomorpha</taxon>
        <taxon>Panagrolaimoidea</taxon>
        <taxon>Panagrolaimidae</taxon>
        <taxon>Panagrellus</taxon>
    </lineage>
</organism>
<dbReference type="SUPFAM" id="SSF74788">
    <property type="entry name" value="Cullin repeat-like"/>
    <property type="match status" value="1"/>
</dbReference>
<dbReference type="InterPro" id="IPR019559">
    <property type="entry name" value="Cullin_neddylation_domain"/>
</dbReference>
<dbReference type="InterPro" id="IPR016157">
    <property type="entry name" value="Cullin_CS"/>
</dbReference>
<dbReference type="InterPro" id="IPR059120">
    <property type="entry name" value="Cullin-like_AB"/>
</dbReference>
<evidence type="ECO:0000256" key="1">
    <source>
        <dbReference type="ARBA" id="ARBA00006019"/>
    </source>
</evidence>
<sequence length="774" mass="90251">MGKNKIVSSTKAPKASPTKGPKQEPDEVPTLQSKLKNLQDEITELYMSKNLNLQSAKFMEFYNHAYEICVCGYDGSQEYVDEIYKYVLELFTNVVKNKRTELNGLTGVNLLERYNDIWNRYHHVSNVVARILSYLDAHFLKRQIEESVPGVKHIYSLCMYQWQIELFAHVERPLMKAVYEQILNERNGERIVTSLITAALGSLRQMGINDPKLPKIPQPGRSTYVYEQSFERRFLKWTLEYYIFEAKEFLHQNTIFEYMKKVEQRIDEERDRVTRYLDISSLPKIENTIDNAMIIEYLDRFRAEFDNMLTHNQIENLGRMHLLCSRVQGALDALHEKFKVHVTERGQQTIAALASDLVDPRVYVNTILDEYKHFDNVVKVAFRNDTVFRQFFDKAVTEIVNDNAITKKANNSAKTSEFLSRYCDFLLRKSSKALPEAELENAMEEVMIFFRYITDKDVFQMLYSKLFAKRICNDVSASDDLEAHMLSKLKHMCGFEYVSKLQRMYQDNAVSKELTMEFKNFVKTTSLNMNGIDLSVLIVAQGVWPQSVKSNMMVPNVMDVPLSNFQLFYHNKFNSRKLDWLHCISRGDVVCNAFSRKYTFTVNTPQLAVLTLYNEADSYTLQQILDNVKFQKEELPAILTAMIKLNLLKLENGVSYGPDTPLDTKVELNMKFTSKKMKMDVSRAVPRADTKKEEDQVAKDLEDDRIMVIQAAIVRVMKMRKKLAHTQLIAEVIKQLSNRFTPNLKMIKKCVELLIEKEYLARCDDDRQMYEYLS</sequence>
<dbReference type="InterPro" id="IPR036317">
    <property type="entry name" value="Cullin_homology_sf"/>
</dbReference>
<dbReference type="SUPFAM" id="SSF75632">
    <property type="entry name" value="Cullin homology domain"/>
    <property type="match status" value="1"/>
</dbReference>
<feature type="domain" description="Cullin family profile" evidence="8">
    <location>
        <begin position="414"/>
        <end position="643"/>
    </location>
</feature>
<evidence type="ECO:0000256" key="2">
    <source>
        <dbReference type="ARBA" id="ARBA00022499"/>
    </source>
</evidence>
<dbReference type="SUPFAM" id="SSF46785">
    <property type="entry name" value="Winged helix' DNA-binding domain"/>
    <property type="match status" value="1"/>
</dbReference>
<dbReference type="InterPro" id="IPR016158">
    <property type="entry name" value="Cullin_homology"/>
</dbReference>
<evidence type="ECO:0000256" key="3">
    <source>
        <dbReference type="ARBA" id="ARBA00022786"/>
    </source>
</evidence>
<comment type="similarity">
    <text evidence="1 5 6">Belongs to the cullin family.</text>
</comment>
<dbReference type="InterPro" id="IPR045093">
    <property type="entry name" value="Cullin"/>
</dbReference>
<dbReference type="FunFam" id="1.10.10.10:FF:000014">
    <property type="entry name" value="Cullin 1"/>
    <property type="match status" value="1"/>
</dbReference>
<evidence type="ECO:0000256" key="4">
    <source>
        <dbReference type="ARBA" id="ARBA00022843"/>
    </source>
</evidence>
<keyword evidence="4" id="KW-0832">Ubl conjugation</keyword>
<dbReference type="GO" id="GO:0031625">
    <property type="term" value="F:ubiquitin protein ligase binding"/>
    <property type="evidence" value="ECO:0007669"/>
    <property type="project" value="InterPro"/>
</dbReference>
<protein>
    <submittedName>
        <fullName evidence="10">CULLIN_2 domain-containing protein</fullName>
    </submittedName>
</protein>
<dbReference type="GO" id="GO:0031461">
    <property type="term" value="C:cullin-RING ubiquitin ligase complex"/>
    <property type="evidence" value="ECO:0007669"/>
    <property type="project" value="InterPro"/>
</dbReference>
<keyword evidence="3" id="KW-0833">Ubl conjugation pathway</keyword>
<keyword evidence="2" id="KW-1017">Isopeptide bond</keyword>
<evidence type="ECO:0000259" key="8">
    <source>
        <dbReference type="PROSITE" id="PS50069"/>
    </source>
</evidence>
<dbReference type="Pfam" id="PF26557">
    <property type="entry name" value="Cullin_AB"/>
    <property type="match status" value="1"/>
</dbReference>
<reference evidence="10" key="2">
    <citation type="submission" date="2020-10" db="UniProtKB">
        <authorList>
            <consortium name="WormBaseParasite"/>
        </authorList>
    </citation>
    <scope>IDENTIFICATION</scope>
</reference>